<sequence length="106" mass="11904">TTGAPRGFIQPQAFDKLIRQFGKLLLVDAVPVNNSIANTLNRTLTKTTLRKGAQVNPILTQVGNCLQLTLDMSRIKLTYQCISSARHLRHHRRITCRAYPTAALEY</sequence>
<dbReference type="AlphaFoldDB" id="A0A026WWW8"/>
<dbReference type="EMBL" id="KK107078">
    <property type="protein sequence ID" value="EZA60216.1"/>
    <property type="molecule type" value="Genomic_DNA"/>
</dbReference>
<gene>
    <name evidence="1" type="ORF">X777_13304</name>
</gene>
<name>A0A026WWW8_OOCBI</name>
<proteinExistence type="predicted"/>
<keyword evidence="2" id="KW-1185">Reference proteome</keyword>
<evidence type="ECO:0000313" key="1">
    <source>
        <dbReference type="EMBL" id="EZA60216.1"/>
    </source>
</evidence>
<feature type="non-terminal residue" evidence="1">
    <location>
        <position position="1"/>
    </location>
</feature>
<dbReference type="Proteomes" id="UP000053097">
    <property type="component" value="Unassembled WGS sequence"/>
</dbReference>
<feature type="non-terminal residue" evidence="1">
    <location>
        <position position="106"/>
    </location>
</feature>
<accession>A0A026WWW8</accession>
<evidence type="ECO:0000313" key="2">
    <source>
        <dbReference type="Proteomes" id="UP000053097"/>
    </source>
</evidence>
<organism evidence="1 2">
    <name type="scientific">Ooceraea biroi</name>
    <name type="common">Clonal raider ant</name>
    <name type="synonym">Cerapachys biroi</name>
    <dbReference type="NCBI Taxonomy" id="2015173"/>
    <lineage>
        <taxon>Eukaryota</taxon>
        <taxon>Metazoa</taxon>
        <taxon>Ecdysozoa</taxon>
        <taxon>Arthropoda</taxon>
        <taxon>Hexapoda</taxon>
        <taxon>Insecta</taxon>
        <taxon>Pterygota</taxon>
        <taxon>Neoptera</taxon>
        <taxon>Endopterygota</taxon>
        <taxon>Hymenoptera</taxon>
        <taxon>Apocrita</taxon>
        <taxon>Aculeata</taxon>
        <taxon>Formicoidea</taxon>
        <taxon>Formicidae</taxon>
        <taxon>Dorylinae</taxon>
        <taxon>Ooceraea</taxon>
    </lineage>
</organism>
<reference evidence="1 2" key="1">
    <citation type="journal article" date="2014" name="Curr. Biol.">
        <title>The genome of the clonal raider ant Cerapachys biroi.</title>
        <authorList>
            <person name="Oxley P.R."/>
            <person name="Ji L."/>
            <person name="Fetter-Pruneda I."/>
            <person name="McKenzie S.K."/>
            <person name="Li C."/>
            <person name="Hu H."/>
            <person name="Zhang G."/>
            <person name="Kronauer D.J."/>
        </authorList>
    </citation>
    <scope>NUCLEOTIDE SEQUENCE [LARGE SCALE GENOMIC DNA]</scope>
</reference>
<protein>
    <submittedName>
        <fullName evidence="1">Uncharacterized protein</fullName>
    </submittedName>
</protein>